<accession>A0A1E5GK88</accession>
<name>A0A1E5GK88_9ENTE</name>
<dbReference type="SUPFAM" id="SSF53335">
    <property type="entry name" value="S-adenosyl-L-methionine-dependent methyltransferases"/>
    <property type="match status" value="1"/>
</dbReference>
<reference evidence="4" key="1">
    <citation type="submission" date="2016-09" db="EMBL/GenBank/DDBJ databases">
        <authorList>
            <person name="Gulvik C.A."/>
        </authorList>
    </citation>
    <scope>NUCLEOTIDE SEQUENCE [LARGE SCALE GENOMIC DNA]</scope>
    <source>
        <strain evidence="4">LMG 8895</strain>
    </source>
</reference>
<dbReference type="InterPro" id="IPR029063">
    <property type="entry name" value="SAM-dependent_MTases_sf"/>
</dbReference>
<dbReference type="Gene3D" id="3.40.50.150">
    <property type="entry name" value="Vaccinia Virus protein VP39"/>
    <property type="match status" value="1"/>
</dbReference>
<dbReference type="EMBL" id="MIJY01000023">
    <property type="protein sequence ID" value="OEG13118.1"/>
    <property type="molecule type" value="Genomic_DNA"/>
</dbReference>
<dbReference type="OrthoDB" id="465705at2"/>
<feature type="domain" description="Methyltransferase" evidence="2">
    <location>
        <begin position="50"/>
        <end position="143"/>
    </location>
</feature>
<evidence type="ECO:0000313" key="4">
    <source>
        <dbReference type="Proteomes" id="UP000095094"/>
    </source>
</evidence>
<evidence type="ECO:0000256" key="1">
    <source>
        <dbReference type="ARBA" id="ARBA00022679"/>
    </source>
</evidence>
<evidence type="ECO:0000259" key="2">
    <source>
        <dbReference type="Pfam" id="PF13649"/>
    </source>
</evidence>
<keyword evidence="1" id="KW-0808">Transferase</keyword>
<sequence>MERNKQIQTHFDQEAQEFDEIIQTIIPYYDQMIEAIVASIPFETDQSISVIDLGCGTGTVAHAIQEVYPNATITCVDMSEEMLTIAKQKLNNQAIYIASSFEHLTFEKHYDVVVSSLALHHLEDQMAHQQFYHQIYDALNLKGLFINADVIQASSAELQDAFMQKWISFMNRKITLKEIQERWLKSHFEEDRPQPLMAELKTLETVGFKAVDIVYKYYNYAVYLGKKS</sequence>
<keyword evidence="4" id="KW-1185">Reference proteome</keyword>
<dbReference type="CDD" id="cd02440">
    <property type="entry name" value="AdoMet_MTases"/>
    <property type="match status" value="1"/>
</dbReference>
<gene>
    <name evidence="3" type="ORF">BCR25_06405</name>
</gene>
<evidence type="ECO:0000313" key="3">
    <source>
        <dbReference type="EMBL" id="OEG13118.1"/>
    </source>
</evidence>
<dbReference type="PANTHER" id="PTHR43861">
    <property type="entry name" value="TRANS-ACONITATE 2-METHYLTRANSFERASE-RELATED"/>
    <property type="match status" value="1"/>
</dbReference>
<comment type="caution">
    <text evidence="3">The sequence shown here is derived from an EMBL/GenBank/DDBJ whole genome shotgun (WGS) entry which is preliminary data.</text>
</comment>
<protein>
    <recommendedName>
        <fullName evidence="2">Methyltransferase domain-containing protein</fullName>
    </recommendedName>
</protein>
<dbReference type="GO" id="GO:0016740">
    <property type="term" value="F:transferase activity"/>
    <property type="evidence" value="ECO:0007669"/>
    <property type="project" value="UniProtKB-KW"/>
</dbReference>
<dbReference type="RefSeq" id="WP_069663816.1">
    <property type="nucleotide sequence ID" value="NZ_JBHUJJ010000001.1"/>
</dbReference>
<organism evidence="3 4">
    <name type="scientific">Enterococcus termitis</name>
    <dbReference type="NCBI Taxonomy" id="332950"/>
    <lineage>
        <taxon>Bacteria</taxon>
        <taxon>Bacillati</taxon>
        <taxon>Bacillota</taxon>
        <taxon>Bacilli</taxon>
        <taxon>Lactobacillales</taxon>
        <taxon>Enterococcaceae</taxon>
        <taxon>Enterococcus</taxon>
    </lineage>
</organism>
<proteinExistence type="predicted"/>
<dbReference type="InterPro" id="IPR041698">
    <property type="entry name" value="Methyltransf_25"/>
</dbReference>
<dbReference type="Pfam" id="PF13649">
    <property type="entry name" value="Methyltransf_25"/>
    <property type="match status" value="1"/>
</dbReference>
<dbReference type="AlphaFoldDB" id="A0A1E5GK88"/>
<dbReference type="Proteomes" id="UP000095094">
    <property type="component" value="Unassembled WGS sequence"/>
</dbReference>